<dbReference type="EMBL" id="VLKY01000005">
    <property type="protein sequence ID" value="TWI54783.1"/>
    <property type="molecule type" value="Genomic_DNA"/>
</dbReference>
<dbReference type="RefSeq" id="WP_145140688.1">
    <property type="nucleotide sequence ID" value="NZ_VLKY01000005.1"/>
</dbReference>
<keyword evidence="4" id="KW-1185">Reference proteome</keyword>
<feature type="transmembrane region" description="Helical" evidence="1">
    <location>
        <begin position="85"/>
        <end position="108"/>
    </location>
</feature>
<protein>
    <submittedName>
        <fullName evidence="3">Peptidoglycan/LPS O-acetylase OafA/YrhL</fullName>
    </submittedName>
</protein>
<evidence type="ECO:0000313" key="3">
    <source>
        <dbReference type="EMBL" id="TWI54783.1"/>
    </source>
</evidence>
<feature type="transmembrane region" description="Helical" evidence="1">
    <location>
        <begin position="189"/>
        <end position="208"/>
    </location>
</feature>
<keyword evidence="1" id="KW-0472">Membrane</keyword>
<dbReference type="InterPro" id="IPR002656">
    <property type="entry name" value="Acyl_transf_3_dom"/>
</dbReference>
<comment type="caution">
    <text evidence="3">The sequence shown here is derived from an EMBL/GenBank/DDBJ whole genome shotgun (WGS) entry which is preliminary data.</text>
</comment>
<dbReference type="AlphaFoldDB" id="A0A562QDL3"/>
<dbReference type="Proteomes" id="UP000316905">
    <property type="component" value="Unassembled WGS sequence"/>
</dbReference>
<dbReference type="GO" id="GO:0016747">
    <property type="term" value="F:acyltransferase activity, transferring groups other than amino-acyl groups"/>
    <property type="evidence" value="ECO:0007669"/>
    <property type="project" value="InterPro"/>
</dbReference>
<dbReference type="InterPro" id="IPR050879">
    <property type="entry name" value="Acyltransferase_3"/>
</dbReference>
<feature type="transmembrane region" description="Helical" evidence="1">
    <location>
        <begin position="315"/>
        <end position="336"/>
    </location>
</feature>
<dbReference type="Pfam" id="PF01757">
    <property type="entry name" value="Acyl_transf_3"/>
    <property type="match status" value="1"/>
</dbReference>
<proteinExistence type="predicted"/>
<sequence>MRTVGDFVKGKDNNLNLIRIIAALTVLMSHSFALSTGTPQAEPLRHSLGMTLGDMAVDIFFITSGFLIVKSLISRANIIDFIWARVLRVLPGLAVMLVVTVLGLGLYFTRFPVLSYLFHPETWIYLLKNTSLLAGAEFHLPGVFQANPIRGVVNGSLWTLPFEVSMYIVVAALWLCLYMLRLGPKYFKYIIVLLTFLAGVVKFTAYSLDMSSEFIRLFYMFFMGGSFYVLRNYIPLSRKLFWLAMIFLVASTPHQGIFFFVYNLILAYGLFYVAFVPAGVIRRYNSVGDYSYGIYIYAFPVQQTVAALLPGVGPWAMFALSFALTLPLAIFSWNVVEQHALNFRPFFSNTTRSLLEKLRPTPA</sequence>
<dbReference type="GO" id="GO:0016020">
    <property type="term" value="C:membrane"/>
    <property type="evidence" value="ECO:0007669"/>
    <property type="project" value="TreeGrafter"/>
</dbReference>
<feature type="transmembrane region" description="Helical" evidence="1">
    <location>
        <begin position="164"/>
        <end position="182"/>
    </location>
</feature>
<reference evidence="3 4" key="1">
    <citation type="journal article" date="2015" name="Stand. Genomic Sci.">
        <title>Genomic Encyclopedia of Bacterial and Archaeal Type Strains, Phase III: the genomes of soil and plant-associated and newly described type strains.</title>
        <authorList>
            <person name="Whitman W.B."/>
            <person name="Woyke T."/>
            <person name="Klenk H.P."/>
            <person name="Zhou Y."/>
            <person name="Lilburn T.G."/>
            <person name="Beck B.J."/>
            <person name="De Vos P."/>
            <person name="Vandamme P."/>
            <person name="Eisen J.A."/>
            <person name="Garrity G."/>
            <person name="Hugenholtz P."/>
            <person name="Kyrpides N.C."/>
        </authorList>
    </citation>
    <scope>NUCLEOTIDE SEQUENCE [LARGE SCALE GENOMIC DNA]</scope>
    <source>
        <strain evidence="3 4">CGMCC 1.6858</strain>
    </source>
</reference>
<dbReference type="OrthoDB" id="9767863at2"/>
<feature type="domain" description="Acyltransferase 3" evidence="2">
    <location>
        <begin position="13"/>
        <end position="331"/>
    </location>
</feature>
<dbReference type="PANTHER" id="PTHR23028">
    <property type="entry name" value="ACETYLTRANSFERASE"/>
    <property type="match status" value="1"/>
</dbReference>
<evidence type="ECO:0000259" key="2">
    <source>
        <dbReference type="Pfam" id="PF01757"/>
    </source>
</evidence>
<dbReference type="PANTHER" id="PTHR23028:SF53">
    <property type="entry name" value="ACYL_TRANSF_3 DOMAIN-CONTAINING PROTEIN"/>
    <property type="match status" value="1"/>
</dbReference>
<organism evidence="3 4">
    <name type="scientific">Pseudomonas duriflava</name>
    <dbReference type="NCBI Taxonomy" id="459528"/>
    <lineage>
        <taxon>Bacteria</taxon>
        <taxon>Pseudomonadati</taxon>
        <taxon>Pseudomonadota</taxon>
        <taxon>Gammaproteobacteria</taxon>
        <taxon>Pseudomonadales</taxon>
        <taxon>Pseudomonadaceae</taxon>
        <taxon>Pseudomonas</taxon>
    </lineage>
</organism>
<gene>
    <name evidence="3" type="ORF">IQ22_01686</name>
</gene>
<dbReference type="GO" id="GO:0000271">
    <property type="term" value="P:polysaccharide biosynthetic process"/>
    <property type="evidence" value="ECO:0007669"/>
    <property type="project" value="TreeGrafter"/>
</dbReference>
<name>A0A562QDL3_9PSED</name>
<evidence type="ECO:0000313" key="4">
    <source>
        <dbReference type="Proteomes" id="UP000316905"/>
    </source>
</evidence>
<feature type="transmembrane region" description="Helical" evidence="1">
    <location>
        <begin position="17"/>
        <end position="35"/>
    </location>
</feature>
<keyword evidence="1" id="KW-0812">Transmembrane</keyword>
<feature type="transmembrane region" description="Helical" evidence="1">
    <location>
        <begin position="55"/>
        <end position="73"/>
    </location>
</feature>
<keyword evidence="1" id="KW-1133">Transmembrane helix</keyword>
<feature type="transmembrane region" description="Helical" evidence="1">
    <location>
        <begin position="264"/>
        <end position="280"/>
    </location>
</feature>
<accession>A0A562QDL3</accession>
<feature type="transmembrane region" description="Helical" evidence="1">
    <location>
        <begin position="214"/>
        <end position="233"/>
    </location>
</feature>
<evidence type="ECO:0000256" key="1">
    <source>
        <dbReference type="SAM" id="Phobius"/>
    </source>
</evidence>